<dbReference type="Proteomes" id="UP000663860">
    <property type="component" value="Unassembled WGS sequence"/>
</dbReference>
<feature type="domain" description="PARP catalytic" evidence="1">
    <location>
        <begin position="138"/>
        <end position="244"/>
    </location>
</feature>
<proteinExistence type="predicted"/>
<dbReference type="Gene3D" id="3.90.228.10">
    <property type="match status" value="1"/>
</dbReference>
<evidence type="ECO:0000313" key="3">
    <source>
        <dbReference type="EMBL" id="CAF1143621.1"/>
    </source>
</evidence>
<name>A0A813T8M0_9BILA</name>
<protein>
    <recommendedName>
        <fullName evidence="1">PARP catalytic domain-containing protein</fullName>
    </recommendedName>
</protein>
<dbReference type="SUPFAM" id="SSF56399">
    <property type="entry name" value="ADP-ribosylation"/>
    <property type="match status" value="1"/>
</dbReference>
<sequence>MSSDSDYGDFDYNSSQNSLSIDYQIDQFEFRHCIKSKKTKQKIRKASCSVSRKTLKSQPTLLRVNCINSKITLKAKRKPFRYDHYVQEKQPSFECDEEFQETSTLTHTNLESESSKILTPEHRQSFSSFRRYFYQINQQEIKSSLEQCSQIKITNIRLASVDEHVQKDFMKQLNNTSYFPNLVYHGTALKNITSILHYGLLIPNQAHPSNSEAPIIKVAHGKAYGNGIYCSQTAVYSLTYTHDTNTILICAAMPKRNKSGMVKIHSGNILVVTHVSRIIPLFLLDVTYLNQSNINHPCFDEQKILRTNENTEKKKKKISADISRKYLRKILNCMNDENRKHEQYQERSYLTYFD</sequence>
<gene>
    <name evidence="2" type="ORF">IZO911_LOCUS7429</name>
    <name evidence="3" type="ORF">JYZ213_LOCUS23698</name>
</gene>
<dbReference type="EMBL" id="CAJNOG010000282">
    <property type="protein sequence ID" value="CAF1143621.1"/>
    <property type="molecule type" value="Genomic_DNA"/>
</dbReference>
<dbReference type="Pfam" id="PF00644">
    <property type="entry name" value="PARP"/>
    <property type="match status" value="1"/>
</dbReference>
<dbReference type="InterPro" id="IPR012317">
    <property type="entry name" value="Poly(ADP-ribose)pol_cat_dom"/>
</dbReference>
<organism evidence="2 4">
    <name type="scientific">Adineta steineri</name>
    <dbReference type="NCBI Taxonomy" id="433720"/>
    <lineage>
        <taxon>Eukaryota</taxon>
        <taxon>Metazoa</taxon>
        <taxon>Spiralia</taxon>
        <taxon>Gnathifera</taxon>
        <taxon>Rotifera</taxon>
        <taxon>Eurotatoria</taxon>
        <taxon>Bdelloidea</taxon>
        <taxon>Adinetida</taxon>
        <taxon>Adinetidae</taxon>
        <taxon>Adineta</taxon>
    </lineage>
</organism>
<dbReference type="GO" id="GO:0003950">
    <property type="term" value="F:NAD+ poly-ADP-ribosyltransferase activity"/>
    <property type="evidence" value="ECO:0007669"/>
    <property type="project" value="InterPro"/>
</dbReference>
<dbReference type="Proteomes" id="UP000663845">
    <property type="component" value="Unassembled WGS sequence"/>
</dbReference>
<accession>A0A813T8M0</accession>
<evidence type="ECO:0000313" key="2">
    <source>
        <dbReference type="EMBL" id="CAF0810403.1"/>
    </source>
</evidence>
<dbReference type="EMBL" id="CAJNOE010000048">
    <property type="protein sequence ID" value="CAF0810403.1"/>
    <property type="molecule type" value="Genomic_DNA"/>
</dbReference>
<reference evidence="2" key="1">
    <citation type="submission" date="2021-02" db="EMBL/GenBank/DDBJ databases">
        <authorList>
            <person name="Nowell W R."/>
        </authorList>
    </citation>
    <scope>NUCLEOTIDE SEQUENCE</scope>
</reference>
<dbReference type="AlphaFoldDB" id="A0A813T8M0"/>
<evidence type="ECO:0000313" key="4">
    <source>
        <dbReference type="Proteomes" id="UP000663860"/>
    </source>
</evidence>
<comment type="caution">
    <text evidence="2">The sequence shown here is derived from an EMBL/GenBank/DDBJ whole genome shotgun (WGS) entry which is preliminary data.</text>
</comment>
<evidence type="ECO:0000259" key="1">
    <source>
        <dbReference type="Pfam" id="PF00644"/>
    </source>
</evidence>